<keyword evidence="2" id="KW-0805">Transcription regulation</keyword>
<dbReference type="PANTHER" id="PTHR31845">
    <property type="entry name" value="FINGER DOMAIN PROTEIN, PUTATIVE-RELATED"/>
    <property type="match status" value="1"/>
</dbReference>
<dbReference type="KEGG" id="pchm:VFPPC_16928"/>
<dbReference type="GO" id="GO:0000976">
    <property type="term" value="F:transcription cis-regulatory region binding"/>
    <property type="evidence" value="ECO:0007669"/>
    <property type="project" value="TreeGrafter"/>
</dbReference>
<keyword evidence="5" id="KW-0539">Nucleus</keyword>
<comment type="caution">
    <text evidence="7">The sequence shown here is derived from an EMBL/GenBank/DDBJ whole genome shotgun (WGS) entry which is preliminary data.</text>
</comment>
<gene>
    <name evidence="7" type="ORF">VFPPC_16928</name>
</gene>
<evidence type="ECO:0000313" key="7">
    <source>
        <dbReference type="EMBL" id="OAQ58820.1"/>
    </source>
</evidence>
<comment type="subcellular location">
    <subcellularLocation>
        <location evidence="1">Nucleus</location>
    </subcellularLocation>
</comment>
<dbReference type="EMBL" id="LSBJ02000013">
    <property type="protein sequence ID" value="OAQ58820.1"/>
    <property type="molecule type" value="Genomic_DNA"/>
</dbReference>
<keyword evidence="3" id="KW-0238">DNA-binding</keyword>
<evidence type="ECO:0000313" key="8">
    <source>
        <dbReference type="Proteomes" id="UP000078397"/>
    </source>
</evidence>
<evidence type="ECO:0000256" key="2">
    <source>
        <dbReference type="ARBA" id="ARBA00023015"/>
    </source>
</evidence>
<organism evidence="7 8">
    <name type="scientific">Pochonia chlamydosporia 170</name>
    <dbReference type="NCBI Taxonomy" id="1380566"/>
    <lineage>
        <taxon>Eukaryota</taxon>
        <taxon>Fungi</taxon>
        <taxon>Dikarya</taxon>
        <taxon>Ascomycota</taxon>
        <taxon>Pezizomycotina</taxon>
        <taxon>Sordariomycetes</taxon>
        <taxon>Hypocreomycetidae</taxon>
        <taxon>Hypocreales</taxon>
        <taxon>Clavicipitaceae</taxon>
        <taxon>Pochonia</taxon>
    </lineage>
</organism>
<dbReference type="AlphaFoldDB" id="A0A179F0P3"/>
<accession>A0A179F0P3</accession>
<evidence type="ECO:0000256" key="6">
    <source>
        <dbReference type="SAM" id="MobiDB-lite"/>
    </source>
</evidence>
<dbReference type="OrthoDB" id="3163292at2759"/>
<sequence length="516" mass="57409">MAASDQGLRYKEHDATKANHDLDLSNERLRLEGLDLDSKLATEALNIFTDLFLPQFPIIGAICAKQMYTQKPLLFWTIIMIVLSHHRDMIDGELYICLIRSYEKCLRNDIMDAPLPLDRIHVLLFLSVWPLPVMFQARDPSWLYCGMAIHASRYLGLDRDQVVPSLRSLGVAAGSADERVNTWLGCFYAATSLSLHQGLCPPIDAGYDLTTIQNLLRRTNLDHKFKFYVRVQVVVAKYASMVSHASDLDACASIMRLVESELDVLQSTFTDRENGDYGAGPSILDVKLHFYALLMTKLSPESPSYHVTSKNALTTALRIVQISTLHQAIDGGGAEDTLSLRKRRSLPKNNYRGLAFATILLLKFFYLNSAAPKEEQAAAATHIKLAQNVFSVCSFEDGDEYARAAKVFETIARLNQDTLDSALKLRLTHLMGVSIFLDALSTAAEIRGRPVTIREGETLEELSADGGDQSIQTERLPVSSPGAEQAGSMMDFLLEFWDGPLPDLNMADIDSSLQLE</sequence>
<dbReference type="Proteomes" id="UP000078397">
    <property type="component" value="Unassembled WGS sequence"/>
</dbReference>
<evidence type="ECO:0000256" key="1">
    <source>
        <dbReference type="ARBA" id="ARBA00004123"/>
    </source>
</evidence>
<feature type="region of interest" description="Disordered" evidence="6">
    <location>
        <begin position="463"/>
        <end position="484"/>
    </location>
</feature>
<reference evidence="7 8" key="1">
    <citation type="journal article" date="2016" name="PLoS Pathog.">
        <title>Biosynthesis of antibiotic leucinostatins in bio-control fungus Purpureocillium lilacinum and their inhibition on phytophthora revealed by genome mining.</title>
        <authorList>
            <person name="Wang G."/>
            <person name="Liu Z."/>
            <person name="Lin R."/>
            <person name="Li E."/>
            <person name="Mao Z."/>
            <person name="Ling J."/>
            <person name="Yang Y."/>
            <person name="Yin W.B."/>
            <person name="Xie B."/>
        </authorList>
    </citation>
    <scope>NUCLEOTIDE SEQUENCE [LARGE SCALE GENOMIC DNA]</scope>
    <source>
        <strain evidence="7">170</strain>
    </source>
</reference>
<protein>
    <submittedName>
        <fullName evidence="7">Fungal specific transcription factor domain-containing protein</fullName>
    </submittedName>
</protein>
<dbReference type="PANTHER" id="PTHR31845:SF21">
    <property type="entry name" value="REGULATORY PROTEIN LEU3"/>
    <property type="match status" value="1"/>
</dbReference>
<name>A0A179F0P3_METCM</name>
<keyword evidence="4" id="KW-0804">Transcription</keyword>
<dbReference type="RefSeq" id="XP_018136917.1">
    <property type="nucleotide sequence ID" value="XM_018294680.1"/>
</dbReference>
<dbReference type="InterPro" id="IPR051089">
    <property type="entry name" value="prtT"/>
</dbReference>
<evidence type="ECO:0000256" key="3">
    <source>
        <dbReference type="ARBA" id="ARBA00023125"/>
    </source>
</evidence>
<dbReference type="CDD" id="cd12148">
    <property type="entry name" value="fungal_TF_MHR"/>
    <property type="match status" value="1"/>
</dbReference>
<dbReference type="GO" id="GO:0000981">
    <property type="term" value="F:DNA-binding transcription factor activity, RNA polymerase II-specific"/>
    <property type="evidence" value="ECO:0007669"/>
    <property type="project" value="TreeGrafter"/>
</dbReference>
<proteinExistence type="predicted"/>
<evidence type="ECO:0000256" key="4">
    <source>
        <dbReference type="ARBA" id="ARBA00023163"/>
    </source>
</evidence>
<dbReference type="GO" id="GO:0005634">
    <property type="term" value="C:nucleus"/>
    <property type="evidence" value="ECO:0007669"/>
    <property type="project" value="UniProtKB-SubCell"/>
</dbReference>
<dbReference type="GeneID" id="28858674"/>
<keyword evidence="8" id="KW-1185">Reference proteome</keyword>
<dbReference type="STRING" id="1380566.A0A179F0P3"/>
<evidence type="ECO:0000256" key="5">
    <source>
        <dbReference type="ARBA" id="ARBA00023242"/>
    </source>
</evidence>